<evidence type="ECO:0000259" key="2">
    <source>
        <dbReference type="SMART" id="SM00014"/>
    </source>
</evidence>
<dbReference type="Gene3D" id="1.20.144.10">
    <property type="entry name" value="Phosphatidic acid phosphatase type 2/haloperoxidase"/>
    <property type="match status" value="1"/>
</dbReference>
<dbReference type="SMART" id="SM00014">
    <property type="entry name" value="acidPPc"/>
    <property type="match status" value="1"/>
</dbReference>
<dbReference type="AlphaFoldDB" id="A0A1N6TZ87"/>
<keyword evidence="1" id="KW-0472">Membrane</keyword>
<evidence type="ECO:0000256" key="1">
    <source>
        <dbReference type="SAM" id="Phobius"/>
    </source>
</evidence>
<feature type="transmembrane region" description="Helical" evidence="1">
    <location>
        <begin position="218"/>
        <end position="234"/>
    </location>
</feature>
<dbReference type="Pfam" id="PF01569">
    <property type="entry name" value="PAP2"/>
    <property type="match status" value="1"/>
</dbReference>
<proteinExistence type="predicted"/>
<sequence>MIWCLAMTAHVSLAQNNSPYKTKFTIDAPITAAGMGLSYYGLTRMQDKEGLTEQQIANLNRNQVNSFDRFSVGYDSEQAKKISDIPFYGSFALPFFLAFDDDVRSNAGQVFGLYVQTMAVTGAIFTMTSAFAPRTRPLVYSPDVEMGEKMRANARNSFYAGHTTAAAAASFFFAKVFHDFNPDSPARTYVWLGAATVPAAVGYLRLRAGKHFLSDNLLGYAVGAAVGVVVPQLHKKSNTSGFSLSPTIIPTFAGTASQGANLSYTF</sequence>
<keyword evidence="4" id="KW-1185">Reference proteome</keyword>
<feature type="transmembrane region" description="Helical" evidence="1">
    <location>
        <begin position="189"/>
        <end position="206"/>
    </location>
</feature>
<protein>
    <submittedName>
        <fullName evidence="3">PAP2 superfamily protein</fullName>
    </submittedName>
</protein>
<dbReference type="SUPFAM" id="SSF48317">
    <property type="entry name" value="Acid phosphatase/Vanadium-dependent haloperoxidase"/>
    <property type="match status" value="1"/>
</dbReference>
<dbReference type="STRING" id="1077936.SAMN05421545_0588"/>
<keyword evidence="1" id="KW-0812">Transmembrane</keyword>
<keyword evidence="1" id="KW-1133">Transmembrane helix</keyword>
<dbReference type="EMBL" id="FTNM01000001">
    <property type="protein sequence ID" value="SIQ58644.1"/>
    <property type="molecule type" value="Genomic_DNA"/>
</dbReference>
<evidence type="ECO:0000313" key="3">
    <source>
        <dbReference type="EMBL" id="SIQ58644.1"/>
    </source>
</evidence>
<reference evidence="4" key="1">
    <citation type="submission" date="2017-01" db="EMBL/GenBank/DDBJ databases">
        <authorList>
            <person name="Varghese N."/>
            <person name="Submissions S."/>
        </authorList>
    </citation>
    <scope>NUCLEOTIDE SEQUENCE [LARGE SCALE GENOMIC DNA]</scope>
    <source>
        <strain evidence="4">DM9</strain>
    </source>
</reference>
<organism evidence="3 4">
    <name type="scientific">Pontibacter lucknowensis</name>
    <dbReference type="NCBI Taxonomy" id="1077936"/>
    <lineage>
        <taxon>Bacteria</taxon>
        <taxon>Pseudomonadati</taxon>
        <taxon>Bacteroidota</taxon>
        <taxon>Cytophagia</taxon>
        <taxon>Cytophagales</taxon>
        <taxon>Hymenobacteraceae</taxon>
        <taxon>Pontibacter</taxon>
    </lineage>
</organism>
<accession>A0A1N6TZ87</accession>
<dbReference type="InterPro" id="IPR036938">
    <property type="entry name" value="PAP2/HPO_sf"/>
</dbReference>
<dbReference type="InterPro" id="IPR000326">
    <property type="entry name" value="PAP2/HPO"/>
</dbReference>
<gene>
    <name evidence="3" type="ORF">SAMN05421545_0588</name>
</gene>
<name>A0A1N6TZ87_9BACT</name>
<evidence type="ECO:0000313" key="4">
    <source>
        <dbReference type="Proteomes" id="UP000185924"/>
    </source>
</evidence>
<feature type="domain" description="Phosphatidic acid phosphatase type 2/haloperoxidase" evidence="2">
    <location>
        <begin position="111"/>
        <end position="231"/>
    </location>
</feature>
<dbReference type="Proteomes" id="UP000185924">
    <property type="component" value="Unassembled WGS sequence"/>
</dbReference>